<evidence type="ECO:0000256" key="1">
    <source>
        <dbReference type="SAM" id="Coils"/>
    </source>
</evidence>
<protein>
    <recommendedName>
        <fullName evidence="5">Flagellar hook-length control protein FliK</fullName>
    </recommendedName>
</protein>
<dbReference type="OrthoDB" id="9759262at2"/>
<name>A0A3N1XCE0_9FIRM</name>
<keyword evidence="4" id="KW-1185">Reference proteome</keyword>
<dbReference type="InterPro" id="IPR046207">
    <property type="entry name" value="DUF6240"/>
</dbReference>
<accession>A0A3N1XCE0</accession>
<proteinExistence type="predicted"/>
<feature type="compositionally biased region" description="Polar residues" evidence="2">
    <location>
        <begin position="1"/>
        <end position="23"/>
    </location>
</feature>
<evidence type="ECO:0000313" key="4">
    <source>
        <dbReference type="Proteomes" id="UP000273083"/>
    </source>
</evidence>
<dbReference type="EMBL" id="RJVG01000013">
    <property type="protein sequence ID" value="ROR23688.1"/>
    <property type="molecule type" value="Genomic_DNA"/>
</dbReference>
<organism evidence="3 4">
    <name type="scientific">Mobilisporobacter senegalensis</name>
    <dbReference type="NCBI Taxonomy" id="1329262"/>
    <lineage>
        <taxon>Bacteria</taxon>
        <taxon>Bacillati</taxon>
        <taxon>Bacillota</taxon>
        <taxon>Clostridia</taxon>
        <taxon>Lachnospirales</taxon>
        <taxon>Lachnospiraceae</taxon>
        <taxon>Mobilisporobacter</taxon>
    </lineage>
</organism>
<gene>
    <name evidence="3" type="ORF">EDD66_11383</name>
</gene>
<evidence type="ECO:0008006" key="5">
    <source>
        <dbReference type="Google" id="ProtNLM"/>
    </source>
</evidence>
<dbReference type="AlphaFoldDB" id="A0A3N1XCE0"/>
<sequence>MNMNGVNTKNISDTSTSPKNNTGVKAIGQKGQIIEGLITKVSDKISIEFSGREVTTSLSSVRNAKEGEIRKFEIKDISENSIVLKEVGSSDFNGGMIKAICTNVGTDQTTFKEYLEKSLGDKEEEEKQEQEVADAKEKLEEIASRLTADDYNELIKEGDLLEAYDLVRLEKALARIKEQREIKEINIEKQVRDISRDREEIKRTANGNKSNSKTSEEIIKKLEDANLPVTDTNIAKISTTMELAGNLAAISDKDKYYLINNNLEPTIENIYKATYSSSLIYKTPISDSIINEMKNQVEGVIESAGLEVNEENQDKARWLLEHNLPLTKENLIKLDQLDDINLSMKETDYKDKALDKIIQSMSQGRAPEKTSLVDNSKYIENVMDIINNTNDLTIRKAMELGDLITVSSLKRANGLLIKNGVISSKGEIEGVQTNQKTDSEGLFISARRQLEEIRLKMTSESFAKMMNKGIRIDTAELTTLVNELREEENAYYRNLLQEGNVTDSAENIQILKETTVKLNDIKTMPSYILGSTLRGKNLVTIQDIHEKGTSLKASLDKAKESYDSLITEPRKDLGDSIQKAFHSIDNILTDMDLELTYENRRAVKILGYNNMDITKDSINQVKSYDAQLKFLLKEMHPAVVVDMIKEGVNPLDTPIMELNEQVHARKEILGISEEEKYSEFLWKLERENGITQEERKAYIGIYRLLNNVEKTDGKALGSVIKAEQEVTLNHLLTAVRSAKSEGMDYTVDDNFGALESLIFTKENITSQIEAAYTADQNTQDTEENRRKEVVGYMDTLLHNIQEEISPAKMSSLTGDIKSPEDLLNYSLEKLYEELSAATDDNGQSNAYVEERVQIIREAAKKPEDAIRFLNNFNLGTTINNIIFAGDYLENGNTVFRKTKSLLDNSDDIDLKEDAGNIKSEIYDSMNGLVEALVDEETMVKQYEQLDEKISTLLNNRIGDQTITSKDIADLKNISSGMEFVKALGKSRNYEIPLVIGDSITNINLKIVNGTKESGKVDMTVYSENLGIIEASFLAKGEETKGVILSDNRNGLEQLKENKESLINGFKDIHISLKQLDYGSSIKGGSLSSVSKNNMNKGTKEVSTNQLYQIAKALVCHIREIELKNI</sequence>
<comment type="caution">
    <text evidence="3">The sequence shown here is derived from an EMBL/GenBank/DDBJ whole genome shotgun (WGS) entry which is preliminary data.</text>
</comment>
<dbReference type="Proteomes" id="UP000273083">
    <property type="component" value="Unassembled WGS sequence"/>
</dbReference>
<feature type="region of interest" description="Disordered" evidence="2">
    <location>
        <begin position="1"/>
        <end position="24"/>
    </location>
</feature>
<reference evidence="3 4" key="1">
    <citation type="submission" date="2018-11" db="EMBL/GenBank/DDBJ databases">
        <title>Genomic Encyclopedia of Type Strains, Phase IV (KMG-IV): sequencing the most valuable type-strain genomes for metagenomic binning, comparative biology and taxonomic classification.</title>
        <authorList>
            <person name="Goeker M."/>
        </authorList>
    </citation>
    <scope>NUCLEOTIDE SEQUENCE [LARGE SCALE GENOMIC DNA]</scope>
    <source>
        <strain evidence="3 4">DSM 26537</strain>
    </source>
</reference>
<dbReference type="RefSeq" id="WP_123610682.1">
    <property type="nucleotide sequence ID" value="NZ_RJVG01000013.1"/>
</dbReference>
<feature type="coiled-coil region" evidence="1">
    <location>
        <begin position="122"/>
        <end position="193"/>
    </location>
</feature>
<evidence type="ECO:0000313" key="3">
    <source>
        <dbReference type="EMBL" id="ROR23688.1"/>
    </source>
</evidence>
<evidence type="ECO:0000256" key="2">
    <source>
        <dbReference type="SAM" id="MobiDB-lite"/>
    </source>
</evidence>
<dbReference type="Pfam" id="PF19753">
    <property type="entry name" value="DUF6240"/>
    <property type="match status" value="2"/>
</dbReference>
<keyword evidence="1" id="KW-0175">Coiled coil</keyword>